<feature type="domain" description="DUF7924" evidence="2">
    <location>
        <begin position="103"/>
        <end position="259"/>
    </location>
</feature>
<dbReference type="Proteomes" id="UP001271007">
    <property type="component" value="Unassembled WGS sequence"/>
</dbReference>
<comment type="caution">
    <text evidence="3">The sequence shown here is derived from an EMBL/GenBank/DDBJ whole genome shotgun (WGS) entry which is preliminary data.</text>
</comment>
<dbReference type="PANTHER" id="PTHR42470">
    <property type="entry name" value="VAST DOMAIN-CONTAINING PROTEIN"/>
    <property type="match status" value="1"/>
</dbReference>
<dbReference type="Pfam" id="PF25545">
    <property type="entry name" value="DUF7924"/>
    <property type="match status" value="1"/>
</dbReference>
<dbReference type="InterPro" id="IPR057684">
    <property type="entry name" value="DUF7924"/>
</dbReference>
<evidence type="ECO:0000256" key="1">
    <source>
        <dbReference type="SAM" id="MobiDB-lite"/>
    </source>
</evidence>
<dbReference type="AlphaFoldDB" id="A0AAJ0D4D6"/>
<sequence>MSNMSNILARKRSRPSLSRKGSNVGSDVGFVGTDNNTPSDQKPREAKSADYKDQRYEILLSTKTSFIKESDMGFTSNSKCECQTLLDGDARVSRESLFRDDIFKSACQKTQNRNESRVLQDITRLIVPSAETLATYGATELSCLVESVNEGWNDSIPITKTRPQPDYAVGFRREAFTEDQLKRLVPFVGDVTDFRNESYFMATYYRYFPFLTCEVKCGAAALDIADRQNAHSMTLAVRAIVELFRYVGREKELDRMTLAVRAIVELFRYVGREKELDREVLAFCISHDHRAVRIYGHYAEINGREQKYYRHPIHTFDFTALEGKDKWTAYKFTTNVYHIWMPKHFKRICSAIDAFPPHVSFELSQQSQLSFTERSGLSQDFGAQSLAQSSTGSNSAQGQADDLSNVAEAADVTPNTSMNEANDGGRFKRPRKDARQARWWTGLDGNFSKTHRDAVMSQVCAVAGGTAAFTAS</sequence>
<keyword evidence="4" id="KW-1185">Reference proteome</keyword>
<feature type="region of interest" description="Disordered" evidence="1">
    <location>
        <begin position="1"/>
        <end position="49"/>
    </location>
</feature>
<feature type="region of interest" description="Disordered" evidence="1">
    <location>
        <begin position="409"/>
        <end position="434"/>
    </location>
</feature>
<protein>
    <recommendedName>
        <fullName evidence="2">DUF7924 domain-containing protein</fullName>
    </recommendedName>
</protein>
<evidence type="ECO:0000313" key="3">
    <source>
        <dbReference type="EMBL" id="KAK3045485.1"/>
    </source>
</evidence>
<evidence type="ECO:0000259" key="2">
    <source>
        <dbReference type="Pfam" id="PF25545"/>
    </source>
</evidence>
<organism evidence="3 4">
    <name type="scientific">Extremus antarcticus</name>
    <dbReference type="NCBI Taxonomy" id="702011"/>
    <lineage>
        <taxon>Eukaryota</taxon>
        <taxon>Fungi</taxon>
        <taxon>Dikarya</taxon>
        <taxon>Ascomycota</taxon>
        <taxon>Pezizomycotina</taxon>
        <taxon>Dothideomycetes</taxon>
        <taxon>Dothideomycetidae</taxon>
        <taxon>Mycosphaerellales</taxon>
        <taxon>Extremaceae</taxon>
        <taxon>Extremus</taxon>
    </lineage>
</organism>
<feature type="compositionally biased region" description="Polar residues" evidence="1">
    <location>
        <begin position="15"/>
        <end position="25"/>
    </location>
</feature>
<reference evidence="3" key="1">
    <citation type="submission" date="2023-04" db="EMBL/GenBank/DDBJ databases">
        <title>Black Yeasts Isolated from many extreme environments.</title>
        <authorList>
            <person name="Coleine C."/>
            <person name="Stajich J.E."/>
            <person name="Selbmann L."/>
        </authorList>
    </citation>
    <scope>NUCLEOTIDE SEQUENCE</scope>
    <source>
        <strain evidence="3">CCFEE 5312</strain>
    </source>
</reference>
<dbReference type="PANTHER" id="PTHR42470:SF2">
    <property type="match status" value="1"/>
</dbReference>
<dbReference type="EMBL" id="JAWDJX010000230">
    <property type="protein sequence ID" value="KAK3045485.1"/>
    <property type="molecule type" value="Genomic_DNA"/>
</dbReference>
<proteinExistence type="predicted"/>
<name>A0AAJ0D4D6_9PEZI</name>
<evidence type="ECO:0000313" key="4">
    <source>
        <dbReference type="Proteomes" id="UP001271007"/>
    </source>
</evidence>
<gene>
    <name evidence="3" type="ORF">LTR09_012934</name>
</gene>
<accession>A0AAJ0D4D6</accession>